<dbReference type="SUPFAM" id="SSF50978">
    <property type="entry name" value="WD40 repeat-like"/>
    <property type="match status" value="1"/>
</dbReference>
<dbReference type="PANTHER" id="PTHR15574">
    <property type="entry name" value="WD REPEAT DOMAIN-CONTAINING FAMILY"/>
    <property type="match status" value="1"/>
</dbReference>
<sequence length="588" mass="64230">MLFHTLPLQTAIRKRELNSRETVRLAAYRDSTRSKPTVGISPELITITASVGTSASTSTTPTREGRVKRDGGGRATGRLLKSHTGCVNALSISHNGNLLASAGDDQHVLLWPLSNLPHPISPTSKYRGHCSNIFSVAFDCTDRFLYSCGNDGMLLQYDVSRSSKAIVAANQGPSFDCTSLSISHDDAAMKVSPHPFQSNVVLTAAWDSTIKLHDFRHPSDRCQAKVRTRGKRYNSVSFNPVCGDLIVSSTSCGEIRLRDLRYLGSSGKDRWVMEYVTRLVRSDGRKSRGVDVSGVGWSPDGRYIGSVPHRWYPTIYDFRHREPVCVLRGEGYKSISTVKSPTFATLSTPNSYTPQLHFLTGSDDFHAYAWRIPPLSEFESQTLFDYSGRISGAEGVGYYCGNGVKCYPPSIDYSFRLRGHRSIVNSVAAHPYQDLVVTAGVEKCVRVFGAYPGLVCDDEGTTTMANRSPVSTLPGQDPSTLVGGGPASGGEGTDEDFGTLVFFDYLLAEDEQKDTLWGVATSAASSSSDDCGSHSSDDSNDGESDADEETRDGQWGDGDERDGGRRVVSDEIIVDSDEELERVVRDEW</sequence>
<name>A0AAD5S4W6_9FUNG</name>
<organism evidence="5 6">
    <name type="scientific">Rhizophlyctis rosea</name>
    <dbReference type="NCBI Taxonomy" id="64517"/>
    <lineage>
        <taxon>Eukaryota</taxon>
        <taxon>Fungi</taxon>
        <taxon>Fungi incertae sedis</taxon>
        <taxon>Chytridiomycota</taxon>
        <taxon>Chytridiomycota incertae sedis</taxon>
        <taxon>Chytridiomycetes</taxon>
        <taxon>Rhizophlyctidales</taxon>
        <taxon>Rhizophlyctidaceae</taxon>
        <taxon>Rhizophlyctis</taxon>
    </lineage>
</organism>
<keyword evidence="2" id="KW-0677">Repeat</keyword>
<gene>
    <name evidence="5" type="ORF">HK097_001076</name>
</gene>
<dbReference type="AlphaFoldDB" id="A0AAD5S4W6"/>
<dbReference type="GO" id="GO:0005737">
    <property type="term" value="C:cytoplasm"/>
    <property type="evidence" value="ECO:0007669"/>
    <property type="project" value="TreeGrafter"/>
</dbReference>
<dbReference type="InterPro" id="IPR036322">
    <property type="entry name" value="WD40_repeat_dom_sf"/>
</dbReference>
<dbReference type="GO" id="GO:0080008">
    <property type="term" value="C:Cul4-RING E3 ubiquitin ligase complex"/>
    <property type="evidence" value="ECO:0007669"/>
    <property type="project" value="TreeGrafter"/>
</dbReference>
<feature type="compositionally biased region" description="Acidic residues" evidence="4">
    <location>
        <begin position="538"/>
        <end position="550"/>
    </location>
</feature>
<feature type="region of interest" description="Disordered" evidence="4">
    <location>
        <begin position="523"/>
        <end position="572"/>
    </location>
</feature>
<dbReference type="PROSITE" id="PS50294">
    <property type="entry name" value="WD_REPEATS_REGION"/>
    <property type="match status" value="1"/>
</dbReference>
<dbReference type="InterPro" id="IPR015943">
    <property type="entry name" value="WD40/YVTN_repeat-like_dom_sf"/>
</dbReference>
<evidence type="ECO:0000313" key="6">
    <source>
        <dbReference type="Proteomes" id="UP001212841"/>
    </source>
</evidence>
<proteinExistence type="predicted"/>
<feature type="compositionally biased region" description="Gly residues" evidence="4">
    <location>
        <begin position="482"/>
        <end position="491"/>
    </location>
</feature>
<evidence type="ECO:0000313" key="5">
    <source>
        <dbReference type="EMBL" id="KAJ3045982.1"/>
    </source>
</evidence>
<feature type="region of interest" description="Disordered" evidence="4">
    <location>
        <begin position="465"/>
        <end position="493"/>
    </location>
</feature>
<feature type="compositionally biased region" description="Basic and acidic residues" evidence="4">
    <location>
        <begin position="63"/>
        <end position="72"/>
    </location>
</feature>
<dbReference type="EMBL" id="JADGJD010001203">
    <property type="protein sequence ID" value="KAJ3045982.1"/>
    <property type="molecule type" value="Genomic_DNA"/>
</dbReference>
<evidence type="ECO:0000256" key="2">
    <source>
        <dbReference type="ARBA" id="ARBA00022737"/>
    </source>
</evidence>
<feature type="repeat" description="WD" evidence="3">
    <location>
        <begin position="80"/>
        <end position="115"/>
    </location>
</feature>
<dbReference type="PROSITE" id="PS50082">
    <property type="entry name" value="WD_REPEATS_2"/>
    <property type="match status" value="1"/>
</dbReference>
<comment type="caution">
    <text evidence="5">The sequence shown here is derived from an EMBL/GenBank/DDBJ whole genome shotgun (WGS) entry which is preliminary data.</text>
</comment>
<evidence type="ECO:0008006" key="7">
    <source>
        <dbReference type="Google" id="ProtNLM"/>
    </source>
</evidence>
<dbReference type="GO" id="GO:0045717">
    <property type="term" value="P:negative regulation of fatty acid biosynthetic process"/>
    <property type="evidence" value="ECO:0007669"/>
    <property type="project" value="TreeGrafter"/>
</dbReference>
<dbReference type="InterPro" id="IPR045151">
    <property type="entry name" value="DCAF8"/>
</dbReference>
<feature type="compositionally biased region" description="Low complexity" evidence="4">
    <location>
        <begin position="51"/>
        <end position="62"/>
    </location>
</feature>
<dbReference type="PANTHER" id="PTHR15574:SF40">
    <property type="entry name" value="WD AND TETRATRICOPEPTIDE REPEATS PROTEIN 1"/>
    <property type="match status" value="1"/>
</dbReference>
<dbReference type="Gene3D" id="2.130.10.10">
    <property type="entry name" value="YVTN repeat-like/Quinoprotein amine dehydrogenase"/>
    <property type="match status" value="3"/>
</dbReference>
<evidence type="ECO:0000256" key="1">
    <source>
        <dbReference type="ARBA" id="ARBA00022574"/>
    </source>
</evidence>
<dbReference type="SMART" id="SM00320">
    <property type="entry name" value="WD40"/>
    <property type="match status" value="5"/>
</dbReference>
<feature type="region of interest" description="Disordered" evidence="4">
    <location>
        <begin position="51"/>
        <end position="73"/>
    </location>
</feature>
<keyword evidence="1 3" id="KW-0853">WD repeat</keyword>
<reference evidence="5" key="1">
    <citation type="submission" date="2020-05" db="EMBL/GenBank/DDBJ databases">
        <title>Phylogenomic resolution of chytrid fungi.</title>
        <authorList>
            <person name="Stajich J.E."/>
            <person name="Amses K."/>
            <person name="Simmons R."/>
            <person name="Seto K."/>
            <person name="Myers J."/>
            <person name="Bonds A."/>
            <person name="Quandt C.A."/>
            <person name="Barry K."/>
            <person name="Liu P."/>
            <person name="Grigoriev I."/>
            <person name="Longcore J.E."/>
            <person name="James T.Y."/>
        </authorList>
    </citation>
    <scope>NUCLEOTIDE SEQUENCE</scope>
    <source>
        <strain evidence="5">JEL0318</strain>
    </source>
</reference>
<feature type="compositionally biased region" description="Polar residues" evidence="4">
    <location>
        <begin position="465"/>
        <end position="479"/>
    </location>
</feature>
<evidence type="ECO:0000256" key="3">
    <source>
        <dbReference type="PROSITE-ProRule" id="PRU00221"/>
    </source>
</evidence>
<dbReference type="Proteomes" id="UP001212841">
    <property type="component" value="Unassembled WGS sequence"/>
</dbReference>
<accession>A0AAD5S4W6</accession>
<evidence type="ECO:0000256" key="4">
    <source>
        <dbReference type="SAM" id="MobiDB-lite"/>
    </source>
</evidence>
<dbReference type="InterPro" id="IPR001680">
    <property type="entry name" value="WD40_rpt"/>
</dbReference>
<dbReference type="Pfam" id="PF00400">
    <property type="entry name" value="WD40"/>
    <property type="match status" value="3"/>
</dbReference>
<keyword evidence="6" id="KW-1185">Reference proteome</keyword>
<protein>
    <recommendedName>
        <fullName evidence="7">WD40 repeat-like protein</fullName>
    </recommendedName>
</protein>